<evidence type="ECO:0000256" key="1">
    <source>
        <dbReference type="ARBA" id="ARBA00022679"/>
    </source>
</evidence>
<dbReference type="Proteomes" id="UP000885759">
    <property type="component" value="Unassembled WGS sequence"/>
</dbReference>
<dbReference type="EMBL" id="DRPZ01000236">
    <property type="protein sequence ID" value="HGY10217.1"/>
    <property type="molecule type" value="Genomic_DNA"/>
</dbReference>
<evidence type="ECO:0000256" key="4">
    <source>
        <dbReference type="ARBA" id="ARBA00022840"/>
    </source>
</evidence>
<dbReference type="GO" id="GO:0006396">
    <property type="term" value="P:RNA processing"/>
    <property type="evidence" value="ECO:0007669"/>
    <property type="project" value="InterPro"/>
</dbReference>
<dbReference type="Pfam" id="PF16575">
    <property type="entry name" value="CLP1_P"/>
    <property type="match status" value="1"/>
</dbReference>
<dbReference type="InterPro" id="IPR027417">
    <property type="entry name" value="P-loop_NTPase"/>
</dbReference>
<comment type="caution">
    <text evidence="6">The sequence shown here is derived from an EMBL/GenBank/DDBJ whole genome shotgun (WGS) entry which is preliminary data.</text>
</comment>
<dbReference type="GO" id="GO:0051731">
    <property type="term" value="F:polynucleotide 5'-hydroxyl-kinase activity"/>
    <property type="evidence" value="ECO:0007669"/>
    <property type="project" value="InterPro"/>
</dbReference>
<organism evidence="6">
    <name type="scientific">Oceanithermus profundus</name>
    <dbReference type="NCBI Taxonomy" id="187137"/>
    <lineage>
        <taxon>Bacteria</taxon>
        <taxon>Thermotogati</taxon>
        <taxon>Deinococcota</taxon>
        <taxon>Deinococci</taxon>
        <taxon>Thermales</taxon>
        <taxon>Thermaceae</taxon>
        <taxon>Oceanithermus</taxon>
    </lineage>
</organism>
<evidence type="ECO:0000313" key="6">
    <source>
        <dbReference type="EMBL" id="HGY10217.1"/>
    </source>
</evidence>
<keyword evidence="1" id="KW-0808">Transferase</keyword>
<keyword evidence="3" id="KW-0418">Kinase</keyword>
<dbReference type="InterPro" id="IPR045116">
    <property type="entry name" value="Clp1/Grc3"/>
</dbReference>
<feature type="domain" description="Clp1 P-loop" evidence="5">
    <location>
        <begin position="7"/>
        <end position="171"/>
    </location>
</feature>
<dbReference type="AlphaFoldDB" id="A0A7C4ZHS8"/>
<evidence type="ECO:0000259" key="5">
    <source>
        <dbReference type="Pfam" id="PF16575"/>
    </source>
</evidence>
<reference evidence="6" key="1">
    <citation type="journal article" date="2020" name="mSystems">
        <title>Genome- and Community-Level Interaction Insights into Carbon Utilization and Element Cycling Functions of Hydrothermarchaeota in Hydrothermal Sediment.</title>
        <authorList>
            <person name="Zhou Z."/>
            <person name="Liu Y."/>
            <person name="Xu W."/>
            <person name="Pan J."/>
            <person name="Luo Z.H."/>
            <person name="Li M."/>
        </authorList>
    </citation>
    <scope>NUCLEOTIDE SEQUENCE [LARGE SCALE GENOMIC DNA]</scope>
    <source>
        <strain evidence="6">HyVt-570</strain>
    </source>
</reference>
<name>A0A7C4ZHS8_9DEIN</name>
<gene>
    <name evidence="6" type="ORF">ENK37_09260</name>
</gene>
<dbReference type="PANTHER" id="PTHR12755:SF3">
    <property type="entry name" value="POLYNUCLEOTIDE 5'-HYDROXYL-KINASE NOL9"/>
    <property type="match status" value="1"/>
</dbReference>
<dbReference type="InterPro" id="IPR032319">
    <property type="entry name" value="CLP1_P"/>
</dbReference>
<evidence type="ECO:0000256" key="2">
    <source>
        <dbReference type="ARBA" id="ARBA00022741"/>
    </source>
</evidence>
<evidence type="ECO:0000256" key="3">
    <source>
        <dbReference type="ARBA" id="ARBA00022777"/>
    </source>
</evidence>
<sequence>MKLALVGPTDRGKSTLARALAQSAAQRFGRAWLLDLDVGQGSLPGTVALLRYTAAGVEPERRLLVGRVRPKGAEGWLLSASARLAREADGPWVADTDGWSGEAAALRFRYQQIEALGAGQVGVLEDAELYEAIAWRRDLRLRRLAAPPGLRVRSRRERRLLRELRLLRHLQGGALRELPLPVAQPGHLFALLDEAGWFLGYAALARTLGSRGLFFTPVRGEVARVVATWVREPPGLW</sequence>
<dbReference type="Gene3D" id="3.40.50.300">
    <property type="entry name" value="P-loop containing nucleotide triphosphate hydrolases"/>
    <property type="match status" value="1"/>
</dbReference>
<dbReference type="GO" id="GO:0005524">
    <property type="term" value="F:ATP binding"/>
    <property type="evidence" value="ECO:0007669"/>
    <property type="project" value="UniProtKB-KW"/>
</dbReference>
<keyword evidence="2" id="KW-0547">Nucleotide-binding</keyword>
<dbReference type="PANTHER" id="PTHR12755">
    <property type="entry name" value="CLEAVAGE/POLYADENYLATION FACTOR IA SUBUNIT CLP1P"/>
    <property type="match status" value="1"/>
</dbReference>
<dbReference type="SUPFAM" id="SSF52540">
    <property type="entry name" value="P-loop containing nucleoside triphosphate hydrolases"/>
    <property type="match status" value="2"/>
</dbReference>
<keyword evidence="4" id="KW-0067">ATP-binding</keyword>
<accession>A0A7C4ZHS8</accession>
<proteinExistence type="predicted"/>
<protein>
    <recommendedName>
        <fullName evidence="5">Clp1 P-loop domain-containing protein</fullName>
    </recommendedName>
</protein>